<dbReference type="InterPro" id="IPR036188">
    <property type="entry name" value="FAD/NAD-bd_sf"/>
</dbReference>
<name>A0ABV1U1M0_9ACTN</name>
<proteinExistence type="predicted"/>
<comment type="caution">
    <text evidence="1">The sequence shown here is derived from an EMBL/GenBank/DDBJ whole genome shotgun (WGS) entry which is preliminary data.</text>
</comment>
<dbReference type="Gene3D" id="3.50.50.60">
    <property type="entry name" value="FAD/NAD(P)-binding domain"/>
    <property type="match status" value="1"/>
</dbReference>
<reference evidence="1 2" key="1">
    <citation type="submission" date="2024-06" db="EMBL/GenBank/DDBJ databases">
        <title>The Natural Products Discovery Center: Release of the First 8490 Sequenced Strains for Exploring Actinobacteria Biosynthetic Diversity.</title>
        <authorList>
            <person name="Kalkreuter E."/>
            <person name="Kautsar S.A."/>
            <person name="Yang D."/>
            <person name="Bader C.D."/>
            <person name="Teijaro C.N."/>
            <person name="Fluegel L."/>
            <person name="Davis C.M."/>
            <person name="Simpson J.R."/>
            <person name="Lauterbach L."/>
            <person name="Steele A.D."/>
            <person name="Gui C."/>
            <person name="Meng S."/>
            <person name="Li G."/>
            <person name="Viehrig K."/>
            <person name="Ye F."/>
            <person name="Su P."/>
            <person name="Kiefer A.F."/>
            <person name="Nichols A."/>
            <person name="Cepeda A.J."/>
            <person name="Yan W."/>
            <person name="Fan B."/>
            <person name="Jiang Y."/>
            <person name="Adhikari A."/>
            <person name="Zheng C.-J."/>
            <person name="Schuster L."/>
            <person name="Cowan T.M."/>
            <person name="Smanski M.J."/>
            <person name="Chevrette M.G."/>
            <person name="De Carvalho L.P.S."/>
            <person name="Shen B."/>
        </authorList>
    </citation>
    <scope>NUCLEOTIDE SEQUENCE [LARGE SCALE GENOMIC DNA]</scope>
    <source>
        <strain evidence="1 2">NPDC001166</strain>
    </source>
</reference>
<dbReference type="RefSeq" id="WP_352062967.1">
    <property type="nucleotide sequence ID" value="NZ_JBEPAZ010000004.1"/>
</dbReference>
<keyword evidence="2" id="KW-1185">Reference proteome</keyword>
<accession>A0ABV1U1M0</accession>
<organism evidence="1 2">
    <name type="scientific">Streptomyces sp. 900105245</name>
    <dbReference type="NCBI Taxonomy" id="3154379"/>
    <lineage>
        <taxon>Bacteria</taxon>
        <taxon>Bacillati</taxon>
        <taxon>Actinomycetota</taxon>
        <taxon>Actinomycetes</taxon>
        <taxon>Kitasatosporales</taxon>
        <taxon>Streptomycetaceae</taxon>
        <taxon>Streptomyces</taxon>
    </lineage>
</organism>
<protein>
    <submittedName>
        <fullName evidence="1">Pyridine nucleotide-disulfide oxidoreductase</fullName>
    </submittedName>
</protein>
<dbReference type="SUPFAM" id="SSF51905">
    <property type="entry name" value="FAD/NAD(P)-binding domain"/>
    <property type="match status" value="1"/>
</dbReference>
<dbReference type="EMBL" id="JBEPAZ010000004">
    <property type="protein sequence ID" value="MER6427372.1"/>
    <property type="molecule type" value="Genomic_DNA"/>
</dbReference>
<evidence type="ECO:0000313" key="2">
    <source>
        <dbReference type="Proteomes" id="UP001470023"/>
    </source>
</evidence>
<sequence length="474" mass="50498">MTGRAVVIGAGIGGMLAAAALAPAVGDVVVVEPDALADGPHQRKGLPQGQHAHLLMAGGLDAMRSLLPGLDVRRYLLDAGAVEVSLASGLLARTPDGWFSRFRHDSHHLLTCTRALLDWAVRAAVLSRLSNVKIVQGKALGLVGTAQRVQGVRVATDAGEDLLRADLVVDAGGRGSRIVHWLADLGIDGIQEKVVDTGLTNATRIYRRPAVVTDWPLTLLQADPYRGEPGRSGMILPIEPDDGGERWMVSLAGTKGGEPPADPAGFLAYTFDELPDPVIGELISHAEPLTDVVRTRGRMTRNVRRYFEQSAKWPEGLAVMGDALATFNPAYGQGMSVAAQQAVTLRDAFDRADVTTPGLARGIQRAVAEHVDGPWTTAVSQDVLYPFVTGAAPTVADRVAARYARRVAATATVSYPVARALWDVTGLRAGPARLMSPGTLLKVLLGPPAPLNTEIPLKPRERRTHRELRGVPQE</sequence>
<dbReference type="Proteomes" id="UP001470023">
    <property type="component" value="Unassembled WGS sequence"/>
</dbReference>
<dbReference type="PRINTS" id="PR00420">
    <property type="entry name" value="RNGMNOXGNASE"/>
</dbReference>
<evidence type="ECO:0000313" key="1">
    <source>
        <dbReference type="EMBL" id="MER6427372.1"/>
    </source>
</evidence>
<dbReference type="PANTHER" id="PTHR43422">
    <property type="entry name" value="THIAMINE THIAZOLE SYNTHASE"/>
    <property type="match status" value="1"/>
</dbReference>
<gene>
    <name evidence="1" type="ORF">ABT272_06435</name>
</gene>
<dbReference type="PANTHER" id="PTHR43422:SF3">
    <property type="entry name" value="THIAMINE THIAZOLE SYNTHASE"/>
    <property type="match status" value="1"/>
</dbReference>